<proteinExistence type="predicted"/>
<comment type="caution">
    <text evidence="1">The sequence shown here is derived from an EMBL/GenBank/DDBJ whole genome shotgun (WGS) entry which is preliminary data.</text>
</comment>
<dbReference type="Proteomes" id="UP001172386">
    <property type="component" value="Unassembled WGS sequence"/>
</dbReference>
<name>A0ACC2ZUX5_9EURO</name>
<evidence type="ECO:0000313" key="1">
    <source>
        <dbReference type="EMBL" id="KAJ9651334.1"/>
    </source>
</evidence>
<sequence>MTSEDSMIPSLDGCATPQLTREAQLSRSLKGFRDHEISLIEFILHPDQIASLIYGQTFQNSMRSAFVGGLLAATDQLKDGFLAFAKALSDNKNIKLGGSLAVTHAEDGSKALQRLRSFETGSLGDARTALGLALVLVTYNDLSVGAPTLPISRSALLQAMPWRQQLICSTTEDTDPNIICLLFVEVCECLVLGDLPIFRFEAPQKSTIVDRYYGICHELLPHLYDICHLYKSIKAGEVSDAERILFTDWIASSVAEWTPEVILSQRENIIVDEVEKHHFLLQARAFKSATQLLLLQAQRTPLTDMLARSKAAQLDSQVQEVIQQGANRPKYLLFPYFVACLELYEMNDKDVDEEILKTMNTISNGMAPKACQSMSACLKHIRRNKQRKPGLSWFECVDKGLLIAMGP</sequence>
<evidence type="ECO:0000313" key="2">
    <source>
        <dbReference type="Proteomes" id="UP001172386"/>
    </source>
</evidence>
<dbReference type="EMBL" id="JAPDRQ010000263">
    <property type="protein sequence ID" value="KAJ9651334.1"/>
    <property type="molecule type" value="Genomic_DNA"/>
</dbReference>
<keyword evidence="2" id="KW-1185">Reference proteome</keyword>
<accession>A0ACC2ZUX5</accession>
<reference evidence="1" key="1">
    <citation type="submission" date="2022-10" db="EMBL/GenBank/DDBJ databases">
        <title>Culturing micro-colonial fungi from biological soil crusts in the Mojave desert and describing Neophaeococcomyces mojavensis, and introducing the new genera and species Taxawa tesnikishii.</title>
        <authorList>
            <person name="Kurbessoian T."/>
            <person name="Stajich J.E."/>
        </authorList>
    </citation>
    <scope>NUCLEOTIDE SEQUENCE</scope>
    <source>
        <strain evidence="1">JES_112</strain>
    </source>
</reference>
<gene>
    <name evidence="1" type="ORF">H2198_009368</name>
</gene>
<protein>
    <submittedName>
        <fullName evidence="1">Uncharacterized protein</fullName>
    </submittedName>
</protein>
<organism evidence="1 2">
    <name type="scientific">Neophaeococcomyces mojaviensis</name>
    <dbReference type="NCBI Taxonomy" id="3383035"/>
    <lineage>
        <taxon>Eukaryota</taxon>
        <taxon>Fungi</taxon>
        <taxon>Dikarya</taxon>
        <taxon>Ascomycota</taxon>
        <taxon>Pezizomycotina</taxon>
        <taxon>Eurotiomycetes</taxon>
        <taxon>Chaetothyriomycetidae</taxon>
        <taxon>Chaetothyriales</taxon>
        <taxon>Chaetothyriales incertae sedis</taxon>
        <taxon>Neophaeococcomyces</taxon>
    </lineage>
</organism>